<sequence>MHKHIIILSTFLLLALGAAAQPYGDTARAKQASHHPEMSRPGWRVQLGYIDTLVATRQQFLDNMEVGLRLAGDYPPGVAITEYTISWLQKGGDYHTGIQVKKGGRVPVSVFKGNHVDDVKAGDRVFIEGIKAKVNGLKRTLNSVVLRII</sequence>
<dbReference type="AlphaFoldDB" id="A0A2S7SWE1"/>
<evidence type="ECO:0000256" key="1">
    <source>
        <dbReference type="SAM" id="SignalP"/>
    </source>
</evidence>
<name>A0A2S7SWE1_9BACT</name>
<organism evidence="2 3">
    <name type="scientific">Flavipsychrobacter stenotrophus</name>
    <dbReference type="NCBI Taxonomy" id="2077091"/>
    <lineage>
        <taxon>Bacteria</taxon>
        <taxon>Pseudomonadati</taxon>
        <taxon>Bacteroidota</taxon>
        <taxon>Chitinophagia</taxon>
        <taxon>Chitinophagales</taxon>
        <taxon>Chitinophagaceae</taxon>
        <taxon>Flavipsychrobacter</taxon>
    </lineage>
</organism>
<gene>
    <name evidence="2" type="ORF">CJD36_013230</name>
</gene>
<feature type="signal peptide" evidence="1">
    <location>
        <begin position="1"/>
        <end position="20"/>
    </location>
</feature>
<dbReference type="EMBL" id="PPSL01000003">
    <property type="protein sequence ID" value="PQJ10927.1"/>
    <property type="molecule type" value="Genomic_DNA"/>
</dbReference>
<comment type="caution">
    <text evidence="2">The sequence shown here is derived from an EMBL/GenBank/DDBJ whole genome shotgun (WGS) entry which is preliminary data.</text>
</comment>
<dbReference type="Proteomes" id="UP000239872">
    <property type="component" value="Unassembled WGS sequence"/>
</dbReference>
<feature type="chain" id="PRO_5015754956" description="PDZ domain-containing protein" evidence="1">
    <location>
        <begin position="21"/>
        <end position="149"/>
    </location>
</feature>
<evidence type="ECO:0008006" key="4">
    <source>
        <dbReference type="Google" id="ProtNLM"/>
    </source>
</evidence>
<evidence type="ECO:0000313" key="2">
    <source>
        <dbReference type="EMBL" id="PQJ10927.1"/>
    </source>
</evidence>
<reference evidence="2 3" key="1">
    <citation type="submission" date="2018-01" db="EMBL/GenBank/DDBJ databases">
        <title>A novel member of the phylum Bacteroidetes isolated from glacier ice.</title>
        <authorList>
            <person name="Liu Q."/>
            <person name="Xin Y.-H."/>
        </authorList>
    </citation>
    <scope>NUCLEOTIDE SEQUENCE [LARGE SCALE GENOMIC DNA]</scope>
    <source>
        <strain evidence="2 3">RB1R16</strain>
    </source>
</reference>
<proteinExistence type="predicted"/>
<keyword evidence="1" id="KW-0732">Signal</keyword>
<protein>
    <recommendedName>
        <fullName evidence="4">PDZ domain-containing protein</fullName>
    </recommendedName>
</protein>
<accession>A0A2S7SWE1</accession>
<evidence type="ECO:0000313" key="3">
    <source>
        <dbReference type="Proteomes" id="UP000239872"/>
    </source>
</evidence>
<dbReference type="OrthoDB" id="1490890at2"/>
<keyword evidence="3" id="KW-1185">Reference proteome</keyword>
<dbReference type="RefSeq" id="WP_105039654.1">
    <property type="nucleotide sequence ID" value="NZ_PPSL01000003.1"/>
</dbReference>